<keyword evidence="2" id="KW-1185">Reference proteome</keyword>
<name>A0A8A3PL48_9HELO</name>
<protein>
    <submittedName>
        <fullName evidence="1">Uncharacterized protein</fullName>
    </submittedName>
</protein>
<evidence type="ECO:0000313" key="1">
    <source>
        <dbReference type="EMBL" id="QSZ35684.1"/>
    </source>
</evidence>
<sequence>MAMIAMTGHLEGEVSWSFTPQDGGGSVQGKETTYLQYVASIHFDHELKDSLTLATSPVIDLFRKKLSSSISPIPLLLLHSIAVVICGILNDDPGTESIVTVEKPLGWTCCWLAVAVICDIIPSLRDALKDSPDSQVSLPSFWSSMHSRDVIFAQPFSL</sequence>
<proteinExistence type="predicted"/>
<organism evidence="1 2">
    <name type="scientific">Monilinia vaccinii-corymbosi</name>
    <dbReference type="NCBI Taxonomy" id="61207"/>
    <lineage>
        <taxon>Eukaryota</taxon>
        <taxon>Fungi</taxon>
        <taxon>Dikarya</taxon>
        <taxon>Ascomycota</taxon>
        <taxon>Pezizomycotina</taxon>
        <taxon>Leotiomycetes</taxon>
        <taxon>Helotiales</taxon>
        <taxon>Sclerotiniaceae</taxon>
        <taxon>Monilinia</taxon>
    </lineage>
</organism>
<dbReference type="AlphaFoldDB" id="A0A8A3PL48"/>
<accession>A0A8A3PL48</accession>
<reference evidence="1" key="1">
    <citation type="submission" date="2020-10" db="EMBL/GenBank/DDBJ databases">
        <title>Genome Sequence of Monilinia vaccinii-corymbosi Sheds Light on Mummy Berry Disease Infection of Blueberry and Mating Type.</title>
        <authorList>
            <person name="Yow A.G."/>
            <person name="Zhang Y."/>
            <person name="Bansal K."/>
            <person name="Eacker S.M."/>
            <person name="Sullivan S."/>
            <person name="Liachko I."/>
            <person name="Cubeta M.A."/>
            <person name="Rollins J.A."/>
            <person name="Ashrafi H."/>
        </authorList>
    </citation>
    <scope>NUCLEOTIDE SEQUENCE</scope>
    <source>
        <strain evidence="1">RL-1</strain>
    </source>
</reference>
<evidence type="ECO:0000313" key="2">
    <source>
        <dbReference type="Proteomes" id="UP000672032"/>
    </source>
</evidence>
<dbReference type="OrthoDB" id="10621826at2759"/>
<dbReference type="Proteomes" id="UP000672032">
    <property type="component" value="Chromosome 6"/>
</dbReference>
<gene>
    <name evidence="1" type="ORF">DSL72_006806</name>
</gene>
<dbReference type="EMBL" id="CP063410">
    <property type="protein sequence ID" value="QSZ35684.1"/>
    <property type="molecule type" value="Genomic_DNA"/>
</dbReference>